<dbReference type="CDD" id="cd17536">
    <property type="entry name" value="REC_YesN-like"/>
    <property type="match status" value="1"/>
</dbReference>
<dbReference type="GO" id="GO:0000156">
    <property type="term" value="F:phosphorelay response regulator activity"/>
    <property type="evidence" value="ECO:0007669"/>
    <property type="project" value="InterPro"/>
</dbReference>
<keyword evidence="2" id="KW-0175">Coiled coil</keyword>
<sequence length="247" mass="28006">MSKKINAILIDDEKNALESLALKVKKYFPNIQITHTFQNPQEALIQINANHPDILFTDIEMPVLSGFDVLSKIKNPNFEIVFVTAYNQYAIEAIKHCAIGYIVKPIDNNELINAVNNALKNIEKKNALEKNEQLLNNLVSSSKSTISIPTQKGLSFIKIEDIIRFEGIDGYTKIILQNSTILSSYSIGKFSKLNKLSSFMSVHKSHFINLNYIANFLNEGYIVMANNDSIPIARSRRKEFLEKIKNI</sequence>
<dbReference type="EMBL" id="FNNJ01000001">
    <property type="protein sequence ID" value="SDW51331.1"/>
    <property type="molecule type" value="Genomic_DNA"/>
</dbReference>
<evidence type="ECO:0000259" key="4">
    <source>
        <dbReference type="PROSITE" id="PS50930"/>
    </source>
</evidence>
<dbReference type="RefSeq" id="WP_090120104.1">
    <property type="nucleotide sequence ID" value="NZ_FNNJ01000001.1"/>
</dbReference>
<dbReference type="SMART" id="SM00850">
    <property type="entry name" value="LytTR"/>
    <property type="match status" value="1"/>
</dbReference>
<evidence type="ECO:0000256" key="1">
    <source>
        <dbReference type="PROSITE-ProRule" id="PRU00169"/>
    </source>
</evidence>
<dbReference type="SMART" id="SM00448">
    <property type="entry name" value="REC"/>
    <property type="match status" value="1"/>
</dbReference>
<feature type="domain" description="Response regulatory" evidence="3">
    <location>
        <begin position="6"/>
        <end position="119"/>
    </location>
</feature>
<keyword evidence="1" id="KW-0597">Phosphoprotein</keyword>
<dbReference type="Proteomes" id="UP000199595">
    <property type="component" value="Unassembled WGS sequence"/>
</dbReference>
<dbReference type="InterPro" id="IPR046947">
    <property type="entry name" value="LytR-like"/>
</dbReference>
<evidence type="ECO:0000259" key="3">
    <source>
        <dbReference type="PROSITE" id="PS50110"/>
    </source>
</evidence>
<evidence type="ECO:0000313" key="5">
    <source>
        <dbReference type="EMBL" id="SDW51331.1"/>
    </source>
</evidence>
<protein>
    <submittedName>
        <fullName evidence="5">Two component transcriptional regulator, LytTR family</fullName>
    </submittedName>
</protein>
<dbReference type="Gene3D" id="2.40.50.1020">
    <property type="entry name" value="LytTr DNA-binding domain"/>
    <property type="match status" value="1"/>
</dbReference>
<feature type="coiled-coil region" evidence="2">
    <location>
        <begin position="108"/>
        <end position="137"/>
    </location>
</feature>
<dbReference type="PROSITE" id="PS50110">
    <property type="entry name" value="RESPONSE_REGULATORY"/>
    <property type="match status" value="1"/>
</dbReference>
<gene>
    <name evidence="5" type="ORF">SAMN05444411_101892</name>
</gene>
<dbReference type="PANTHER" id="PTHR37299">
    <property type="entry name" value="TRANSCRIPTIONAL REGULATOR-RELATED"/>
    <property type="match status" value="1"/>
</dbReference>
<reference evidence="6" key="1">
    <citation type="submission" date="2016-10" db="EMBL/GenBank/DDBJ databases">
        <authorList>
            <person name="Varghese N."/>
            <person name="Submissions S."/>
        </authorList>
    </citation>
    <scope>NUCLEOTIDE SEQUENCE [LARGE SCALE GENOMIC DNA]</scope>
    <source>
        <strain evidence="6">DSM 24956</strain>
    </source>
</reference>
<dbReference type="Gene3D" id="3.40.50.2300">
    <property type="match status" value="1"/>
</dbReference>
<feature type="modified residue" description="4-aspartylphosphate" evidence="1">
    <location>
        <position position="58"/>
    </location>
</feature>
<dbReference type="InterPro" id="IPR011006">
    <property type="entry name" value="CheY-like_superfamily"/>
</dbReference>
<dbReference type="InterPro" id="IPR007492">
    <property type="entry name" value="LytTR_DNA-bd_dom"/>
</dbReference>
<dbReference type="Pfam" id="PF04397">
    <property type="entry name" value="LytTR"/>
    <property type="match status" value="1"/>
</dbReference>
<dbReference type="OrthoDB" id="2168082at2"/>
<dbReference type="InterPro" id="IPR001789">
    <property type="entry name" value="Sig_transdc_resp-reg_receiver"/>
</dbReference>
<keyword evidence="6" id="KW-1185">Reference proteome</keyword>
<organism evidence="5 6">
    <name type="scientific">Lutibacter oricola</name>
    <dbReference type="NCBI Taxonomy" id="762486"/>
    <lineage>
        <taxon>Bacteria</taxon>
        <taxon>Pseudomonadati</taxon>
        <taxon>Bacteroidota</taxon>
        <taxon>Flavobacteriia</taxon>
        <taxon>Flavobacteriales</taxon>
        <taxon>Flavobacteriaceae</taxon>
        <taxon>Lutibacter</taxon>
    </lineage>
</organism>
<feature type="domain" description="HTH LytTR-type" evidence="4">
    <location>
        <begin position="146"/>
        <end position="246"/>
    </location>
</feature>
<dbReference type="PROSITE" id="PS50930">
    <property type="entry name" value="HTH_LYTTR"/>
    <property type="match status" value="1"/>
</dbReference>
<dbReference type="STRING" id="762486.SAMN05444411_101892"/>
<proteinExistence type="predicted"/>
<evidence type="ECO:0000313" key="6">
    <source>
        <dbReference type="Proteomes" id="UP000199595"/>
    </source>
</evidence>
<name>A0A1H2U5H7_9FLAO</name>
<evidence type="ECO:0000256" key="2">
    <source>
        <dbReference type="SAM" id="Coils"/>
    </source>
</evidence>
<dbReference type="AlphaFoldDB" id="A0A1H2U5H7"/>
<dbReference type="PANTHER" id="PTHR37299:SF1">
    <property type="entry name" value="STAGE 0 SPORULATION PROTEIN A HOMOLOG"/>
    <property type="match status" value="1"/>
</dbReference>
<accession>A0A1H2U5H7</accession>
<dbReference type="Pfam" id="PF00072">
    <property type="entry name" value="Response_reg"/>
    <property type="match status" value="1"/>
</dbReference>
<dbReference type="GO" id="GO:0003677">
    <property type="term" value="F:DNA binding"/>
    <property type="evidence" value="ECO:0007669"/>
    <property type="project" value="InterPro"/>
</dbReference>
<dbReference type="SUPFAM" id="SSF52172">
    <property type="entry name" value="CheY-like"/>
    <property type="match status" value="1"/>
</dbReference>